<evidence type="ECO:0008006" key="3">
    <source>
        <dbReference type="Google" id="ProtNLM"/>
    </source>
</evidence>
<dbReference type="STRING" id="1441095.AM592_19490"/>
<gene>
    <name evidence="1" type="ORF">AM592_19490</name>
</gene>
<reference evidence="1 2" key="2">
    <citation type="journal article" date="2016" name="Int. J. Syst. Evol. Microbiol.">
        <title>Bacillus gobiensis sp. nov., isolated from a soil sample.</title>
        <authorList>
            <person name="Liu B."/>
            <person name="Liu G.H."/>
            <person name="Cetin S."/>
            <person name="Schumann P."/>
            <person name="Pan Z.Z."/>
            <person name="Chen Q.Q."/>
        </authorList>
    </citation>
    <scope>NUCLEOTIDE SEQUENCE [LARGE SCALE GENOMIC DNA]</scope>
    <source>
        <strain evidence="1 2">FJAT-4402</strain>
    </source>
</reference>
<name>A0A0M4FME1_9BACI</name>
<evidence type="ECO:0000313" key="2">
    <source>
        <dbReference type="Proteomes" id="UP000067625"/>
    </source>
</evidence>
<dbReference type="PATRIC" id="fig|1441095.3.peg.4308"/>
<reference evidence="2" key="1">
    <citation type="submission" date="2015-08" db="EMBL/GenBank/DDBJ databases">
        <title>Genome sequencing project for genomic taxonomy and phylogenomics of Bacillus-like bacteria.</title>
        <authorList>
            <person name="Liu B."/>
            <person name="Wang J."/>
            <person name="Zhu Y."/>
            <person name="Liu G."/>
            <person name="Chen Q."/>
            <person name="Chen Z."/>
            <person name="Lan J."/>
            <person name="Che J."/>
            <person name="Ge C."/>
            <person name="Shi H."/>
            <person name="Pan Z."/>
            <person name="Liu X."/>
        </authorList>
    </citation>
    <scope>NUCLEOTIDE SEQUENCE [LARGE SCALE GENOMIC DNA]</scope>
    <source>
        <strain evidence="2">FJAT-4402</strain>
    </source>
</reference>
<dbReference type="RefSeq" id="WP_053605327.1">
    <property type="nucleotide sequence ID" value="NZ_CP012600.1"/>
</dbReference>
<sequence length="171" mass="19900">MFDPTVFENLKVAIENQIYDLDNLSGKIKITNRIDRLDMSVLSREFAIQFSLLDRSDISAEIRLVAPLRELAAEIMEVPGENPGCILILRFYIQIINISMQCEIIQDIMQQIWSLDIAPTQTLRFVYGREESIYMNTIELEFNRKINEDHMGDIPNLIDHVLRTLSELRNI</sequence>
<dbReference type="Proteomes" id="UP000067625">
    <property type="component" value="Chromosome"/>
</dbReference>
<dbReference type="AlphaFoldDB" id="A0A0M4FME1"/>
<proteinExistence type="predicted"/>
<keyword evidence="2" id="KW-1185">Reference proteome</keyword>
<protein>
    <recommendedName>
        <fullName evidence="3">Group-specific protein</fullName>
    </recommendedName>
</protein>
<evidence type="ECO:0000313" key="1">
    <source>
        <dbReference type="EMBL" id="ALC83479.1"/>
    </source>
</evidence>
<organism evidence="1 2">
    <name type="scientific">Bacillus gobiensis</name>
    <dbReference type="NCBI Taxonomy" id="1441095"/>
    <lineage>
        <taxon>Bacteria</taxon>
        <taxon>Bacillati</taxon>
        <taxon>Bacillota</taxon>
        <taxon>Bacilli</taxon>
        <taxon>Bacillales</taxon>
        <taxon>Bacillaceae</taxon>
        <taxon>Bacillus</taxon>
    </lineage>
</organism>
<dbReference type="OrthoDB" id="2964978at2"/>
<accession>A0A0M4FME1</accession>
<dbReference type="EMBL" id="CP012600">
    <property type="protein sequence ID" value="ALC83479.1"/>
    <property type="molecule type" value="Genomic_DNA"/>
</dbReference>